<proteinExistence type="predicted"/>
<protein>
    <submittedName>
        <fullName evidence="1">Uncharacterized protein</fullName>
    </submittedName>
</protein>
<name>A0ABD2KZL1_9BILA</name>
<reference evidence="1 2" key="1">
    <citation type="submission" date="2024-10" db="EMBL/GenBank/DDBJ databases">
        <authorList>
            <person name="Kim D."/>
        </authorList>
    </citation>
    <scope>NUCLEOTIDE SEQUENCE [LARGE SCALE GENOMIC DNA]</scope>
    <source>
        <strain evidence="1">BH-2024</strain>
    </source>
</reference>
<evidence type="ECO:0000313" key="1">
    <source>
        <dbReference type="EMBL" id="KAL3108351.1"/>
    </source>
</evidence>
<dbReference type="EMBL" id="JBICBT010000591">
    <property type="protein sequence ID" value="KAL3108351.1"/>
    <property type="molecule type" value="Genomic_DNA"/>
</dbReference>
<gene>
    <name evidence="1" type="ORF">niasHT_014500</name>
</gene>
<comment type="caution">
    <text evidence="1">The sequence shown here is derived from an EMBL/GenBank/DDBJ whole genome shotgun (WGS) entry which is preliminary data.</text>
</comment>
<organism evidence="1 2">
    <name type="scientific">Heterodera trifolii</name>
    <dbReference type="NCBI Taxonomy" id="157864"/>
    <lineage>
        <taxon>Eukaryota</taxon>
        <taxon>Metazoa</taxon>
        <taxon>Ecdysozoa</taxon>
        <taxon>Nematoda</taxon>
        <taxon>Chromadorea</taxon>
        <taxon>Rhabditida</taxon>
        <taxon>Tylenchina</taxon>
        <taxon>Tylenchomorpha</taxon>
        <taxon>Tylenchoidea</taxon>
        <taxon>Heteroderidae</taxon>
        <taxon>Heteroderinae</taxon>
        <taxon>Heterodera</taxon>
    </lineage>
</organism>
<accession>A0ABD2KZL1</accession>
<evidence type="ECO:0000313" key="2">
    <source>
        <dbReference type="Proteomes" id="UP001620626"/>
    </source>
</evidence>
<sequence>MSLAWNFFTLSARVSYCNYYDYQKGQICHIKPQRNSTKFNVGKKFVNLVVQGRELRAAPAQALFKLCFALSARGIQLTYPRANTRGNGSPIYLAFIDGIVQTFGQNGTIKAILNEFGIPPNYCVSGWYFLRPDHPIFDEMATTWEKSSVNYLQMCGAIRD</sequence>
<dbReference type="AlphaFoldDB" id="A0ABD2KZL1"/>
<dbReference type="Proteomes" id="UP001620626">
    <property type="component" value="Unassembled WGS sequence"/>
</dbReference>
<keyword evidence="2" id="KW-1185">Reference proteome</keyword>